<gene>
    <name evidence="1" type="ORF">C490_00850</name>
</gene>
<accession>L9YKC1</accession>
<sequence length="45" mass="4920">MEIRTADDVERAFDCSVDVTGGASAVVEAEDRETWLRPIATAIPR</sequence>
<dbReference type="AlphaFoldDB" id="L9YKC1"/>
<proteinExistence type="predicted"/>
<protein>
    <submittedName>
        <fullName evidence="1">Uncharacterized protein</fullName>
    </submittedName>
</protein>
<name>L9YKC1_NATGS</name>
<dbReference type="Proteomes" id="UP000011613">
    <property type="component" value="Unassembled WGS sequence"/>
</dbReference>
<organism evidence="1 2">
    <name type="scientific">Natronobacterium gregoryi (strain ATCC 43098 / DSM 3393 / CCM 3738 / CIP 104747 / IAM 13177 / JCM 8860 / NBRC 102187 / NCIMB 2189 / SP2)</name>
    <dbReference type="NCBI Taxonomy" id="797304"/>
    <lineage>
        <taxon>Archaea</taxon>
        <taxon>Methanobacteriati</taxon>
        <taxon>Methanobacteriota</taxon>
        <taxon>Stenosarchaea group</taxon>
        <taxon>Halobacteria</taxon>
        <taxon>Halobacteriales</taxon>
        <taxon>Natrialbaceae</taxon>
        <taxon>Natronobacterium</taxon>
    </lineage>
</organism>
<dbReference type="EMBL" id="AOIC01000007">
    <property type="protein sequence ID" value="ELY73947.1"/>
    <property type="molecule type" value="Genomic_DNA"/>
</dbReference>
<reference evidence="1 2" key="1">
    <citation type="journal article" date="2014" name="PLoS Genet.">
        <title>Phylogenetically driven sequencing of extremely halophilic archaea reveals strategies for static and dynamic osmo-response.</title>
        <authorList>
            <person name="Becker E.A."/>
            <person name="Seitzer P.M."/>
            <person name="Tritt A."/>
            <person name="Larsen D."/>
            <person name="Krusor M."/>
            <person name="Yao A.I."/>
            <person name="Wu D."/>
            <person name="Madern D."/>
            <person name="Eisen J.A."/>
            <person name="Darling A.E."/>
            <person name="Facciotti M.T."/>
        </authorList>
    </citation>
    <scope>NUCLEOTIDE SEQUENCE [LARGE SCALE GENOMIC DNA]</scope>
    <source>
        <strain evidence="1 2">SP2</strain>
    </source>
</reference>
<evidence type="ECO:0000313" key="2">
    <source>
        <dbReference type="Proteomes" id="UP000011613"/>
    </source>
</evidence>
<comment type="caution">
    <text evidence="1">The sequence shown here is derived from an EMBL/GenBank/DDBJ whole genome shotgun (WGS) entry which is preliminary data.</text>
</comment>
<evidence type="ECO:0000313" key="1">
    <source>
        <dbReference type="EMBL" id="ELY73947.1"/>
    </source>
</evidence>